<gene>
    <name evidence="2" type="ORF">CLV62_14011</name>
</gene>
<organism evidence="2 3">
    <name type="scientific">Dysgonomonas alginatilytica</name>
    <dbReference type="NCBI Taxonomy" id="1605892"/>
    <lineage>
        <taxon>Bacteria</taxon>
        <taxon>Pseudomonadati</taxon>
        <taxon>Bacteroidota</taxon>
        <taxon>Bacteroidia</taxon>
        <taxon>Bacteroidales</taxon>
        <taxon>Dysgonomonadaceae</taxon>
        <taxon>Dysgonomonas</taxon>
    </lineage>
</organism>
<evidence type="ECO:0000313" key="2">
    <source>
        <dbReference type="EMBL" id="PXV58936.1"/>
    </source>
</evidence>
<keyword evidence="1" id="KW-0732">Signal</keyword>
<dbReference type="EMBL" id="QICL01000040">
    <property type="protein sequence ID" value="PXV58936.1"/>
    <property type="molecule type" value="Genomic_DNA"/>
</dbReference>
<dbReference type="OrthoDB" id="1164152at2"/>
<dbReference type="Proteomes" id="UP000247973">
    <property type="component" value="Unassembled WGS sequence"/>
</dbReference>
<dbReference type="RefSeq" id="WP_110312444.1">
    <property type="nucleotide sequence ID" value="NZ_QICL01000040.1"/>
</dbReference>
<evidence type="ECO:0000313" key="3">
    <source>
        <dbReference type="Proteomes" id="UP000247973"/>
    </source>
</evidence>
<comment type="caution">
    <text evidence="2">The sequence shown here is derived from an EMBL/GenBank/DDBJ whole genome shotgun (WGS) entry which is preliminary data.</text>
</comment>
<dbReference type="AlphaFoldDB" id="A0A2V3PK90"/>
<evidence type="ECO:0000256" key="1">
    <source>
        <dbReference type="SAM" id="SignalP"/>
    </source>
</evidence>
<name>A0A2V3PK90_9BACT</name>
<sequence>MISKKVFKYFYIFILATVSSALSAQVTIGGALEPSKGALLDLKEFESKDNNVNSTKGLMLPRVDIQNINELYPMFSNDADYNNSTKPEFKDALKQSHIGLMVYNTNECLGKGLMVWNGTMWNFLTRIKSPLSQPNTYLLTSSPQTIRIPVEKAFAIWEYYGSEKGNNRLPSNIDLGGTLSAEIVWQEGAYGKSDVIIANPPTVTQGRNGEITVVTTGNVGNAVIALKIGGNIRWSWHVWVSEGTVSGNKFPDGIGLGYIFMDRNLGATSALPANAGAIGLHYQWGRKDPFPGYVNFNSVKSKVPIDFYYDIKDSPKENFQKAIESPLSFISYTQSDPNSSGDWYNKALNNQSTAQDVIDRWDDRWGSYDCDAKSPFDPCPEGWQVPKSKVEDNITISPWRNIKVVYPSDSQANKTHFNNNKGYNYGTEGGYWPGTWARFYNQVLAATDALVGFYWSMELDKNVNYLPHDLQLNASSIAASSSYPRSFGLAIRCVKE</sequence>
<feature type="signal peptide" evidence="1">
    <location>
        <begin position="1"/>
        <end position="24"/>
    </location>
</feature>
<protein>
    <recommendedName>
        <fullName evidence="4">Fibrobacter succinogenes major paralogous domain-containing protein</fullName>
    </recommendedName>
</protein>
<reference evidence="2 3" key="1">
    <citation type="submission" date="2018-03" db="EMBL/GenBank/DDBJ databases">
        <title>Genomic Encyclopedia of Archaeal and Bacterial Type Strains, Phase II (KMG-II): from individual species to whole genera.</title>
        <authorList>
            <person name="Goeker M."/>
        </authorList>
    </citation>
    <scope>NUCLEOTIDE SEQUENCE [LARGE SCALE GENOMIC DNA]</scope>
    <source>
        <strain evidence="2 3">DSM 100214</strain>
    </source>
</reference>
<accession>A0A2V3PK90</accession>
<feature type="chain" id="PRO_5016112832" description="Fibrobacter succinogenes major paralogous domain-containing protein" evidence="1">
    <location>
        <begin position="25"/>
        <end position="496"/>
    </location>
</feature>
<proteinExistence type="predicted"/>
<keyword evidence="3" id="KW-1185">Reference proteome</keyword>
<evidence type="ECO:0008006" key="4">
    <source>
        <dbReference type="Google" id="ProtNLM"/>
    </source>
</evidence>